<organism evidence="4 6">
    <name type="scientific">Bursaphelenchus xylophilus</name>
    <name type="common">Pinewood nematode worm</name>
    <name type="synonym">Aphelenchoides xylophilus</name>
    <dbReference type="NCBI Taxonomy" id="6326"/>
    <lineage>
        <taxon>Eukaryota</taxon>
        <taxon>Metazoa</taxon>
        <taxon>Ecdysozoa</taxon>
        <taxon>Nematoda</taxon>
        <taxon>Chromadorea</taxon>
        <taxon>Rhabditida</taxon>
        <taxon>Tylenchina</taxon>
        <taxon>Tylenchomorpha</taxon>
        <taxon>Aphelenchoidea</taxon>
        <taxon>Aphelenchoididae</taxon>
        <taxon>Bursaphelenchus</taxon>
    </lineage>
</organism>
<evidence type="ECO:0000313" key="4">
    <source>
        <dbReference type="Proteomes" id="UP000095284"/>
    </source>
</evidence>
<dbReference type="AlphaFoldDB" id="A0A1I7RKN6"/>
<dbReference type="Gene3D" id="3.40.50.1240">
    <property type="entry name" value="Phosphoglycerate mutase-like"/>
    <property type="match status" value="1"/>
</dbReference>
<evidence type="ECO:0000313" key="6">
    <source>
        <dbReference type="WBParaSite" id="BXY_0127000.1"/>
    </source>
</evidence>
<protein>
    <submittedName>
        <fullName evidence="2">(pine wood nematode) hypothetical protein</fullName>
    </submittedName>
</protein>
<gene>
    <name evidence="2" type="ORF">BXYJ_LOCUS15138</name>
</gene>
<dbReference type="SMR" id="A0A1I7RKN6"/>
<dbReference type="EMBL" id="CAJFDI010000006">
    <property type="protein sequence ID" value="CAD5235047.1"/>
    <property type="molecule type" value="Genomic_DNA"/>
</dbReference>
<evidence type="ECO:0000313" key="3">
    <source>
        <dbReference type="EMBL" id="CAG9131199.1"/>
    </source>
</evidence>
<dbReference type="InterPro" id="IPR029033">
    <property type="entry name" value="His_PPase_superfam"/>
</dbReference>
<dbReference type="SUPFAM" id="SSF53254">
    <property type="entry name" value="Phosphoglycerate mutase-like"/>
    <property type="match status" value="1"/>
</dbReference>
<dbReference type="OrthoDB" id="414418at2759"/>
<reference evidence="6" key="1">
    <citation type="submission" date="2016-11" db="UniProtKB">
        <authorList>
            <consortium name="WormBaseParasite"/>
        </authorList>
    </citation>
    <scope>IDENTIFICATION</scope>
</reference>
<dbReference type="Proteomes" id="UP000095284">
    <property type="component" value="Unplaced"/>
</dbReference>
<proteinExistence type="predicted"/>
<dbReference type="Pfam" id="PF00300">
    <property type="entry name" value="His_Phos_1"/>
    <property type="match status" value="1"/>
</dbReference>
<dbReference type="WBParaSite" id="BXY_0127000.1">
    <property type="protein sequence ID" value="BXY_0127000.1"/>
    <property type="gene ID" value="BXY_0127000"/>
</dbReference>
<evidence type="ECO:0000313" key="5">
    <source>
        <dbReference type="Proteomes" id="UP000659654"/>
    </source>
</evidence>
<dbReference type="CDD" id="cd07067">
    <property type="entry name" value="HP_PGM_like"/>
    <property type="match status" value="1"/>
</dbReference>
<evidence type="ECO:0000313" key="2">
    <source>
        <dbReference type="EMBL" id="CAD5235047.1"/>
    </source>
</evidence>
<dbReference type="eggNOG" id="KOG3734">
    <property type="taxonomic scope" value="Eukaryota"/>
</dbReference>
<reference evidence="3" key="2">
    <citation type="submission" date="2020-08" db="EMBL/GenBank/DDBJ databases">
        <authorList>
            <person name="Kikuchi T."/>
        </authorList>
    </citation>
    <scope>NUCLEOTIDE SEQUENCE</scope>
    <source>
        <strain evidence="2">Ka4C1</strain>
    </source>
</reference>
<feature type="region of interest" description="Disordered" evidence="1">
    <location>
        <begin position="391"/>
        <end position="456"/>
    </location>
</feature>
<dbReference type="InterPro" id="IPR013078">
    <property type="entry name" value="His_Pase_superF_clade-1"/>
</dbReference>
<name>A0A1I7RKN6_BURXY</name>
<dbReference type="PANTHER" id="PTHR16469:SF27">
    <property type="entry name" value="UBIQUITIN-ASSOCIATED AND SH3 DOMAIN-CONTAINING BA-RELATED"/>
    <property type="match status" value="1"/>
</dbReference>
<dbReference type="GO" id="GO:0016791">
    <property type="term" value="F:phosphatase activity"/>
    <property type="evidence" value="ECO:0007669"/>
    <property type="project" value="UniProtKB-ARBA"/>
</dbReference>
<dbReference type="Proteomes" id="UP000582659">
    <property type="component" value="Unassembled WGS sequence"/>
</dbReference>
<feature type="compositionally biased region" description="Basic and acidic residues" evidence="1">
    <location>
        <begin position="402"/>
        <end position="413"/>
    </location>
</feature>
<feature type="compositionally biased region" description="Acidic residues" evidence="1">
    <location>
        <begin position="427"/>
        <end position="436"/>
    </location>
</feature>
<dbReference type="EMBL" id="CAJFCV020000006">
    <property type="protein sequence ID" value="CAG9131199.1"/>
    <property type="molecule type" value="Genomic_DNA"/>
</dbReference>
<sequence>MSVDGKGILRKSKRSALAEPILRTGEDEQKAVLRPHKYATYRKCFILIRHAETCADVWPEWVDLCFDSQGKYTQVNLNFPRFLIKRPDVHEYIHDPPITQMGWTQASCVTESLAISSMPVTCIYSSPSFKCVQTAQAIASRFEKKHGVKATIRVEPALAEFIGFNENPVARFFDVQTLKDCQYHIADNYTPITELDDIQFIKTEKKEAFYHRIAKAFEHIRAKTKNEVRVLLVVPPSVMDALVKGAKNKTPDMVSDHQLKYRMKDFYPPLSNIFLVQNMTEIKNKTFSILLRPIPKMTIFGYVNRVDLEFLKASTDFESKDNEEQKSEEESMQRRKILKKVKNRTSVVEVATAGDLKWEQPSQIAPKVFDDKYREEGTVFQKKKIPFEEKKLGKGTRPNHYMVDEKEKSKESIDEAPGNENIAPLEADADDHEEDEPSKKHNYANQVPKTGRRHRK</sequence>
<dbReference type="Proteomes" id="UP000659654">
    <property type="component" value="Unassembled WGS sequence"/>
</dbReference>
<dbReference type="PANTHER" id="PTHR16469">
    <property type="entry name" value="UBIQUITIN-ASSOCIATED AND SH3 DOMAIN-CONTAINING BA-RELATED"/>
    <property type="match status" value="1"/>
</dbReference>
<keyword evidence="5" id="KW-1185">Reference proteome</keyword>
<dbReference type="InterPro" id="IPR051710">
    <property type="entry name" value="Phosphatase_SH3-domain"/>
</dbReference>
<accession>A0A1I7RKN6</accession>
<evidence type="ECO:0000256" key="1">
    <source>
        <dbReference type="SAM" id="MobiDB-lite"/>
    </source>
</evidence>